<evidence type="ECO:0000256" key="1">
    <source>
        <dbReference type="SAM" id="Phobius"/>
    </source>
</evidence>
<reference evidence="2 3" key="1">
    <citation type="submission" date="2016-06" db="EMBL/GenBank/DDBJ databases">
        <title>Four novel species of enterococci isolated from chicken manure.</title>
        <authorList>
            <person name="Van Tyne D."/>
        </authorList>
    </citation>
    <scope>NUCLEOTIDE SEQUENCE [LARGE SCALE GENOMIC DNA]</scope>
    <source>
        <strain evidence="2 3">CU12B</strain>
    </source>
</reference>
<evidence type="ECO:0000313" key="2">
    <source>
        <dbReference type="EMBL" id="KAF1303312.1"/>
    </source>
</evidence>
<comment type="caution">
    <text evidence="2">The sequence shown here is derived from an EMBL/GenBank/DDBJ whole genome shotgun (WGS) entry which is preliminary data.</text>
</comment>
<feature type="transmembrane region" description="Helical" evidence="1">
    <location>
        <begin position="16"/>
        <end position="33"/>
    </location>
</feature>
<keyword evidence="3" id="KW-1185">Reference proteome</keyword>
<dbReference type="EMBL" id="MAEL01000042">
    <property type="protein sequence ID" value="KAF1303312.1"/>
    <property type="molecule type" value="Genomic_DNA"/>
</dbReference>
<proteinExistence type="predicted"/>
<dbReference type="RefSeq" id="WP_161902328.1">
    <property type="nucleotide sequence ID" value="NZ_MAEL01000042.1"/>
</dbReference>
<evidence type="ECO:0000313" key="3">
    <source>
        <dbReference type="Proteomes" id="UP000782705"/>
    </source>
</evidence>
<keyword evidence="1" id="KW-0472">Membrane</keyword>
<gene>
    <name evidence="2" type="ORF">BAU17_08795</name>
</gene>
<feature type="transmembrane region" description="Helical" evidence="1">
    <location>
        <begin position="215"/>
        <end position="236"/>
    </location>
</feature>
<sequence length="247" mass="28736">MLKFAYASLKYHRRATTIYIISLFAGSLLLFFFDSLQQSLPILLQHTEAFLFSAGYLDNPQILRQIESPTNRLDHLYSQVTISLFIGLLLFFTYLSIRYQKSKQQELVAWYRSGSSMNSWIRLNLAECLLPFGLILLIFSLVLIIFQNTLGNLLLHAHLGFFNLFGEHVPLEITEQSITNKLLVRVPTTNTGLVTVMQLSVQDWIHLFFTSLWRIAYTLGLLLIIINTLICSIFTYRRYHQWNNHSH</sequence>
<keyword evidence="1" id="KW-1133">Transmembrane helix</keyword>
<name>A0ABQ6YZE6_9ENTE</name>
<organism evidence="2 3">
    <name type="scientific">Candidatus Enterococcus willemsii</name>
    <dbReference type="NCBI Taxonomy" id="1857215"/>
    <lineage>
        <taxon>Bacteria</taxon>
        <taxon>Bacillati</taxon>
        <taxon>Bacillota</taxon>
        <taxon>Bacilli</taxon>
        <taxon>Lactobacillales</taxon>
        <taxon>Enterococcaceae</taxon>
        <taxon>Enterococcus</taxon>
    </lineage>
</organism>
<accession>A0ABQ6YZE6</accession>
<feature type="transmembrane region" description="Helical" evidence="1">
    <location>
        <begin position="125"/>
        <end position="146"/>
    </location>
</feature>
<keyword evidence="1" id="KW-0812">Transmembrane</keyword>
<dbReference type="Proteomes" id="UP000782705">
    <property type="component" value="Unassembled WGS sequence"/>
</dbReference>
<feature type="transmembrane region" description="Helical" evidence="1">
    <location>
        <begin position="76"/>
        <end position="97"/>
    </location>
</feature>
<protein>
    <submittedName>
        <fullName evidence="2">Uncharacterized protein</fullName>
    </submittedName>
</protein>